<dbReference type="PIRSF" id="PIRSF009320">
    <property type="entry name" value="Nuc_binding_HP_1000"/>
    <property type="match status" value="1"/>
</dbReference>
<gene>
    <name evidence="2" type="ORF">FEZ08_11095</name>
</gene>
<proteinExistence type="predicted"/>
<dbReference type="SUPFAM" id="SSF52540">
    <property type="entry name" value="P-loop containing nucleoside triphosphate hydrolases"/>
    <property type="match status" value="1"/>
</dbReference>
<dbReference type="Proteomes" id="UP000306912">
    <property type="component" value="Unassembled WGS sequence"/>
</dbReference>
<dbReference type="RefSeq" id="WP_138192377.1">
    <property type="nucleotide sequence ID" value="NZ_VBWP01000013.1"/>
</dbReference>
<dbReference type="InterPro" id="IPR050678">
    <property type="entry name" value="DNA_Partitioning_ATPase"/>
</dbReference>
<dbReference type="InterPro" id="IPR027417">
    <property type="entry name" value="P-loop_NTPase"/>
</dbReference>
<dbReference type="InterPro" id="IPR025669">
    <property type="entry name" value="AAA_dom"/>
</dbReference>
<dbReference type="Pfam" id="PF13614">
    <property type="entry name" value="AAA_31"/>
    <property type="match status" value="1"/>
</dbReference>
<dbReference type="Gene3D" id="3.40.50.300">
    <property type="entry name" value="P-loop containing nucleotide triphosphate hydrolases"/>
    <property type="match status" value="1"/>
</dbReference>
<reference evidence="2 3" key="1">
    <citation type="submission" date="2019-05" db="EMBL/GenBank/DDBJ databases">
        <title>Culicoidintestinum kansasii gen. nov., sp. nov. from the gastrointestinal tract of the biting midge, Culicoides sonorensis.</title>
        <authorList>
            <person name="Neupane S."/>
            <person name="Ghosh A."/>
            <person name="Gunther S."/>
            <person name="Martin K."/>
            <person name="Zurek L."/>
        </authorList>
    </citation>
    <scope>NUCLEOTIDE SEQUENCE [LARGE SCALE GENOMIC DNA]</scope>
    <source>
        <strain evidence="2 3">CS-1</strain>
    </source>
</reference>
<dbReference type="CDD" id="cd02042">
    <property type="entry name" value="ParAB_family"/>
    <property type="match status" value="1"/>
</dbReference>
<evidence type="ECO:0000313" key="3">
    <source>
        <dbReference type="Proteomes" id="UP000306912"/>
    </source>
</evidence>
<dbReference type="PANTHER" id="PTHR13696:SF99">
    <property type="entry name" value="COBYRINIC ACID AC-DIAMIDE SYNTHASE"/>
    <property type="match status" value="1"/>
</dbReference>
<protein>
    <submittedName>
        <fullName evidence="2">ParA family protein</fullName>
    </submittedName>
</protein>
<dbReference type="EMBL" id="VBWP01000013">
    <property type="protein sequence ID" value="TLG71288.1"/>
    <property type="molecule type" value="Genomic_DNA"/>
</dbReference>
<accession>A0A5R8Q9K7</accession>
<name>A0A5R8Q9K7_9FIRM</name>
<organism evidence="2 3">
    <name type="scientific">Culicoidibacter larvae</name>
    <dbReference type="NCBI Taxonomy" id="2579976"/>
    <lineage>
        <taxon>Bacteria</taxon>
        <taxon>Bacillati</taxon>
        <taxon>Bacillota</taxon>
        <taxon>Culicoidibacteria</taxon>
        <taxon>Culicoidibacterales</taxon>
        <taxon>Culicoidibacteraceae</taxon>
        <taxon>Culicoidibacter</taxon>
    </lineage>
</organism>
<dbReference type="InParanoid" id="A0A5R8Q9K7"/>
<dbReference type="PANTHER" id="PTHR13696">
    <property type="entry name" value="P-LOOP CONTAINING NUCLEOSIDE TRIPHOSPHATE HYDROLASE"/>
    <property type="match status" value="1"/>
</dbReference>
<comment type="caution">
    <text evidence="2">The sequence shown here is derived from an EMBL/GenBank/DDBJ whole genome shotgun (WGS) entry which is preliminary data.</text>
</comment>
<evidence type="ECO:0000259" key="1">
    <source>
        <dbReference type="Pfam" id="PF13614"/>
    </source>
</evidence>
<keyword evidence="3" id="KW-1185">Reference proteome</keyword>
<dbReference type="OrthoDB" id="9815116at2"/>
<feature type="domain" description="AAA" evidence="1">
    <location>
        <begin position="4"/>
        <end position="173"/>
    </location>
</feature>
<evidence type="ECO:0000313" key="2">
    <source>
        <dbReference type="EMBL" id="TLG71288.1"/>
    </source>
</evidence>
<sequence>MKQTKTIALLNQKGGVNKTTAAIILATYLSNRGNKVCFVGADAQLHATGTLLKDEYVEYGLYDLISGAKTFDDVVIHINENLDFIPETLMLSTADILLSQKMGGEMYLAQLFDDLFSDKDYDYIIFDCPPAINKITSGIILYAQYFIIPVSPSKYSQKGLEILLEYLAQVFHISKKEQKKFFRVLKTFHNPDQIASQKISRYLDEKRFNMFQTYISKATEFDTLTFTNDVIIEAKPNHPVAKEYVLLMDEILEWISDNN</sequence>
<dbReference type="AlphaFoldDB" id="A0A5R8Q9K7"/>